<dbReference type="EMBL" id="CP001940">
    <property type="protein sequence ID" value="ADH86086.1"/>
    <property type="molecule type" value="Genomic_DNA"/>
</dbReference>
<dbReference type="PANTHER" id="PTHR33490">
    <property type="entry name" value="BLR5614 PROTEIN-RELATED"/>
    <property type="match status" value="1"/>
</dbReference>
<dbReference type="HOGENOM" id="CLU_040402_0_0_7"/>
<dbReference type="InterPro" id="IPR002931">
    <property type="entry name" value="Transglutaminase-like"/>
</dbReference>
<sequence>MKLALNIPIIWRLGILLLWLVLLGLLLGRDYLVEELQLRETAALERDRETSFAGVYFQGERIGFVRSRLTPGAEEEMLLEQEAYLLLNILDEQHPVRLRLTARLDNAHLLQDFDFTLLSPFAETRARGRMEGPDGLTLLLELDTPRSGVRRERIALREAPRIATNQRAYLLPPDLSPGDRLRVSYFDPVSLAGHERILEYRGREREVIEGRIHNLHRFSETFAGMRINVWLNDQGRMVKEQSPAGFVFLAEPEFRATDIPAAGPEILTSVAVPLEGRLPADLAQRRQMQYRLLLAEEVELDLGQDLDLIGGRQQLTDNLLTIQREQWPPPPETYPCAPAAPWEGSGGEAQPHQRNAQQIKAALAATPHVQSDDPELAALAHRIVAQAQTPADQVAKLAAWVHREMEQRPVMGIPDALSVLESRVGDCNEHATLFAALARAVGLPTRIAAGLVYLDDRFYYHAWNEVCLGEKWYSVDTTLNELPAGLTHIRLVTGETAEMVRLGALLGKLRLQTSP</sequence>
<dbReference type="Gene3D" id="3.10.620.30">
    <property type="match status" value="1"/>
</dbReference>
<dbReference type="Pfam" id="PF01841">
    <property type="entry name" value="Transglut_core"/>
    <property type="match status" value="1"/>
</dbReference>
<name>D6Z3G1_DESAT</name>
<organism evidence="2 3">
    <name type="scientific">Desulfurivibrio alkaliphilus (strain DSM 19089 / UNIQEM U267 / AHT2)</name>
    <dbReference type="NCBI Taxonomy" id="589865"/>
    <lineage>
        <taxon>Bacteria</taxon>
        <taxon>Pseudomonadati</taxon>
        <taxon>Thermodesulfobacteriota</taxon>
        <taxon>Desulfobulbia</taxon>
        <taxon>Desulfobulbales</taxon>
        <taxon>Desulfobulbaceae</taxon>
        <taxon>Desulfurivibrio</taxon>
    </lineage>
</organism>
<protein>
    <submittedName>
        <fullName evidence="2">Transglutaminase domain protein</fullName>
    </submittedName>
</protein>
<dbReference type="PANTHER" id="PTHR33490:SF3">
    <property type="entry name" value="CONSERVED INTEGRAL MEMBRANE PROTEIN"/>
    <property type="match status" value="1"/>
</dbReference>
<proteinExistence type="predicted"/>
<dbReference type="InterPro" id="IPR038765">
    <property type="entry name" value="Papain-like_cys_pep_sf"/>
</dbReference>
<dbReference type="InParanoid" id="D6Z3G1"/>
<gene>
    <name evidence="2" type="ordered locus">DaAHT2_1391</name>
</gene>
<dbReference type="SUPFAM" id="SSF54001">
    <property type="entry name" value="Cysteine proteinases"/>
    <property type="match status" value="1"/>
</dbReference>
<dbReference type="AlphaFoldDB" id="D6Z3G1"/>
<evidence type="ECO:0000313" key="3">
    <source>
        <dbReference type="Proteomes" id="UP000001508"/>
    </source>
</evidence>
<dbReference type="STRING" id="589865.DaAHT2_1391"/>
<dbReference type="Proteomes" id="UP000001508">
    <property type="component" value="Chromosome"/>
</dbReference>
<reference evidence="3" key="1">
    <citation type="submission" date="2010-02" db="EMBL/GenBank/DDBJ databases">
        <title>Complete sequence of Desulfurivibrio alkaliphilus AHT2.</title>
        <authorList>
            <consortium name="US DOE Joint Genome Institute"/>
            <person name="Pitluck S."/>
            <person name="Chertkov O."/>
            <person name="Detter J.C."/>
            <person name="Han C."/>
            <person name="Tapia R."/>
            <person name="Larimer F."/>
            <person name="Land M."/>
            <person name="Hauser L."/>
            <person name="Kyrpides N."/>
            <person name="Mikhailova N."/>
            <person name="Sorokin D.Y."/>
            <person name="Muyzer G."/>
            <person name="Woyke T."/>
        </authorList>
    </citation>
    <scope>NUCLEOTIDE SEQUENCE [LARGE SCALE GENOMIC DNA]</scope>
    <source>
        <strain evidence="3">DSM 19089 / UNIQEM U267 / AHT2</strain>
    </source>
</reference>
<feature type="domain" description="Transglutaminase-like" evidence="1">
    <location>
        <begin position="419"/>
        <end position="479"/>
    </location>
</feature>
<dbReference type="eggNOG" id="COG1305">
    <property type="taxonomic scope" value="Bacteria"/>
</dbReference>
<keyword evidence="3" id="KW-1185">Reference proteome</keyword>
<evidence type="ECO:0000259" key="1">
    <source>
        <dbReference type="SMART" id="SM00460"/>
    </source>
</evidence>
<evidence type="ECO:0000313" key="2">
    <source>
        <dbReference type="EMBL" id="ADH86086.1"/>
    </source>
</evidence>
<dbReference type="KEGG" id="dak:DaAHT2_1391"/>
<accession>D6Z3G1</accession>
<dbReference type="SMART" id="SM00460">
    <property type="entry name" value="TGc"/>
    <property type="match status" value="1"/>
</dbReference>